<dbReference type="Pfam" id="PF00008">
    <property type="entry name" value="EGF"/>
    <property type="match status" value="2"/>
</dbReference>
<dbReference type="Gene3D" id="2.10.25.10">
    <property type="entry name" value="Laminin"/>
    <property type="match status" value="3"/>
</dbReference>
<accession>A0A8S3H7N8</accession>
<dbReference type="GO" id="GO:0009986">
    <property type="term" value="C:cell surface"/>
    <property type="evidence" value="ECO:0007669"/>
    <property type="project" value="TreeGrafter"/>
</dbReference>
<dbReference type="GO" id="GO:0007411">
    <property type="term" value="P:axon guidance"/>
    <property type="evidence" value="ECO:0007669"/>
    <property type="project" value="TreeGrafter"/>
</dbReference>
<keyword evidence="2" id="KW-0732">Signal</keyword>
<name>A0A8S3H7N8_9BILA</name>
<dbReference type="PROSITE" id="PS00022">
    <property type="entry name" value="EGF_1"/>
    <property type="match status" value="3"/>
</dbReference>
<dbReference type="EMBL" id="CAJOBI010316501">
    <property type="protein sequence ID" value="CAF5177835.1"/>
    <property type="molecule type" value="Genomic_DNA"/>
</dbReference>
<keyword evidence="5" id="KW-1015">Disulfide bond</keyword>
<proteinExistence type="predicted"/>
<dbReference type="PROSITE" id="PS01186">
    <property type="entry name" value="EGF_2"/>
    <property type="match status" value="2"/>
</dbReference>
<dbReference type="PROSITE" id="PS50026">
    <property type="entry name" value="EGF_3"/>
    <property type="match status" value="4"/>
</dbReference>
<dbReference type="GO" id="GO:0007219">
    <property type="term" value="P:Notch signaling pathway"/>
    <property type="evidence" value="ECO:0007669"/>
    <property type="project" value="TreeGrafter"/>
</dbReference>
<dbReference type="InterPro" id="IPR000742">
    <property type="entry name" value="EGF"/>
</dbReference>
<dbReference type="GO" id="GO:0043235">
    <property type="term" value="C:receptor complex"/>
    <property type="evidence" value="ECO:0007669"/>
    <property type="project" value="TreeGrafter"/>
</dbReference>
<evidence type="ECO:0000256" key="5">
    <source>
        <dbReference type="PROSITE-ProRule" id="PRU00076"/>
    </source>
</evidence>
<dbReference type="AlphaFoldDB" id="A0A8S3H7N8"/>
<feature type="disulfide bond" evidence="5">
    <location>
        <begin position="94"/>
        <end position="103"/>
    </location>
</feature>
<reference evidence="7" key="1">
    <citation type="submission" date="2021-02" db="EMBL/GenBank/DDBJ databases">
        <authorList>
            <person name="Nowell W R."/>
        </authorList>
    </citation>
    <scope>NUCLEOTIDE SEQUENCE</scope>
</reference>
<protein>
    <recommendedName>
        <fullName evidence="6">EGF-like domain-containing protein</fullName>
    </recommendedName>
</protein>
<dbReference type="PANTHER" id="PTHR45836:SF23">
    <property type="entry name" value="NEUROGENIC LOCUS NOTCH HOMOLOG PROTEIN 1"/>
    <property type="match status" value="1"/>
</dbReference>
<evidence type="ECO:0000256" key="3">
    <source>
        <dbReference type="ARBA" id="ARBA00022737"/>
    </source>
</evidence>
<feature type="domain" description="EGF-like" evidence="6">
    <location>
        <begin position="68"/>
        <end position="104"/>
    </location>
</feature>
<feature type="domain" description="EGF-like" evidence="6">
    <location>
        <begin position="1"/>
        <end position="24"/>
    </location>
</feature>
<evidence type="ECO:0000256" key="2">
    <source>
        <dbReference type="ARBA" id="ARBA00022729"/>
    </source>
</evidence>
<organism evidence="7 8">
    <name type="scientific">Rotaria magnacalcarata</name>
    <dbReference type="NCBI Taxonomy" id="392030"/>
    <lineage>
        <taxon>Eukaryota</taxon>
        <taxon>Metazoa</taxon>
        <taxon>Spiralia</taxon>
        <taxon>Gnathifera</taxon>
        <taxon>Rotifera</taxon>
        <taxon>Eurotatoria</taxon>
        <taxon>Bdelloidea</taxon>
        <taxon>Philodinida</taxon>
        <taxon>Philodinidae</taxon>
        <taxon>Rotaria</taxon>
    </lineage>
</organism>
<feature type="disulfide bond" evidence="5">
    <location>
        <begin position="136"/>
        <end position="145"/>
    </location>
</feature>
<evidence type="ECO:0000259" key="6">
    <source>
        <dbReference type="PROSITE" id="PS50026"/>
    </source>
</evidence>
<sequence>NCTTTTNGTFQCQCNYGYFGNRCELINSCLSNPCRQGTCIVSSNCAGLLCSYSCLCPNGTTGQNCEIGGNPCLSTPCKNNGTCSVLSTTYACQCLSPYGDTNCDTLINVCTPNPCFNNGICVRDPKKQDGTYQCNCKNGYTGTMCEYCK</sequence>
<comment type="caution">
    <text evidence="7">The sequence shown here is derived from an EMBL/GenBank/DDBJ whole genome shotgun (WGS) entry which is preliminary data.</text>
</comment>
<evidence type="ECO:0000313" key="8">
    <source>
        <dbReference type="Proteomes" id="UP000676336"/>
    </source>
</evidence>
<dbReference type="Proteomes" id="UP000676336">
    <property type="component" value="Unassembled WGS sequence"/>
</dbReference>
<comment type="caution">
    <text evidence="5">Lacks conserved residue(s) required for the propagation of feature annotation.</text>
</comment>
<dbReference type="SMART" id="SM00181">
    <property type="entry name" value="EGF"/>
    <property type="match status" value="3"/>
</dbReference>
<feature type="disulfide bond" evidence="5">
    <location>
        <begin position="56"/>
        <end position="65"/>
    </location>
</feature>
<feature type="disulfide bond" evidence="5">
    <location>
        <begin position="14"/>
        <end position="23"/>
    </location>
</feature>
<feature type="domain" description="EGF-like" evidence="6">
    <location>
        <begin position="30"/>
        <end position="66"/>
    </location>
</feature>
<keyword evidence="4" id="KW-0325">Glycoprotein</keyword>
<feature type="non-terminal residue" evidence="7">
    <location>
        <position position="149"/>
    </location>
</feature>
<feature type="domain" description="EGF-like" evidence="6">
    <location>
        <begin position="106"/>
        <end position="146"/>
    </location>
</feature>
<dbReference type="SUPFAM" id="SSF57196">
    <property type="entry name" value="EGF/Laminin"/>
    <property type="match status" value="3"/>
</dbReference>
<dbReference type="PANTHER" id="PTHR45836">
    <property type="entry name" value="SLIT HOMOLOG"/>
    <property type="match status" value="1"/>
</dbReference>
<dbReference type="GO" id="GO:0005886">
    <property type="term" value="C:plasma membrane"/>
    <property type="evidence" value="ECO:0007669"/>
    <property type="project" value="TreeGrafter"/>
</dbReference>
<evidence type="ECO:0000256" key="1">
    <source>
        <dbReference type="ARBA" id="ARBA00022536"/>
    </source>
</evidence>
<evidence type="ECO:0000313" key="7">
    <source>
        <dbReference type="EMBL" id="CAF5177835.1"/>
    </source>
</evidence>
<keyword evidence="3" id="KW-0677">Repeat</keyword>
<keyword evidence="1 5" id="KW-0245">EGF-like domain</keyword>
<evidence type="ECO:0000256" key="4">
    <source>
        <dbReference type="ARBA" id="ARBA00023180"/>
    </source>
</evidence>
<gene>
    <name evidence="7" type="ORF">SMN809_LOCUS67992</name>
</gene>
<dbReference type="InterPro" id="IPR051355">
    <property type="entry name" value="Notch/Slit_guidance"/>
</dbReference>